<sequence length="103" mass="10494">MVTTPSESAPDTACLESAGAEPVALITEVAALIPAPTAALCLDDPSWAAFDGLLSDAARLVATAVGARGLRLLRDLAASSVGDDLVQSLLVERTIGQLDGHRL</sequence>
<dbReference type="EMBL" id="BAAAPB010000001">
    <property type="protein sequence ID" value="GAA1948220.1"/>
    <property type="molecule type" value="Genomic_DNA"/>
</dbReference>
<accession>A0ABP5BLS3</accession>
<comment type="caution">
    <text evidence="1">The sequence shown here is derived from an EMBL/GenBank/DDBJ whole genome shotgun (WGS) entry which is preliminary data.</text>
</comment>
<proteinExistence type="predicted"/>
<dbReference type="Proteomes" id="UP001500571">
    <property type="component" value="Unassembled WGS sequence"/>
</dbReference>
<gene>
    <name evidence="1" type="ORF">GCM10009798_04240</name>
</gene>
<organism evidence="1 2">
    <name type="scientific">Nocardioides panacihumi</name>
    <dbReference type="NCBI Taxonomy" id="400774"/>
    <lineage>
        <taxon>Bacteria</taxon>
        <taxon>Bacillati</taxon>
        <taxon>Actinomycetota</taxon>
        <taxon>Actinomycetes</taxon>
        <taxon>Propionibacteriales</taxon>
        <taxon>Nocardioidaceae</taxon>
        <taxon>Nocardioides</taxon>
    </lineage>
</organism>
<evidence type="ECO:0008006" key="3">
    <source>
        <dbReference type="Google" id="ProtNLM"/>
    </source>
</evidence>
<name>A0ABP5BLS3_9ACTN</name>
<keyword evidence="2" id="KW-1185">Reference proteome</keyword>
<evidence type="ECO:0000313" key="1">
    <source>
        <dbReference type="EMBL" id="GAA1948220.1"/>
    </source>
</evidence>
<reference evidence="2" key="1">
    <citation type="journal article" date="2019" name="Int. J. Syst. Evol. Microbiol.">
        <title>The Global Catalogue of Microorganisms (GCM) 10K type strain sequencing project: providing services to taxonomists for standard genome sequencing and annotation.</title>
        <authorList>
            <consortium name="The Broad Institute Genomics Platform"/>
            <consortium name="The Broad Institute Genome Sequencing Center for Infectious Disease"/>
            <person name="Wu L."/>
            <person name="Ma J."/>
        </authorList>
    </citation>
    <scope>NUCLEOTIDE SEQUENCE [LARGE SCALE GENOMIC DNA]</scope>
    <source>
        <strain evidence="2">JCM 15309</strain>
    </source>
</reference>
<protein>
    <recommendedName>
        <fullName evidence="3">DUF222 domain-containing protein</fullName>
    </recommendedName>
</protein>
<evidence type="ECO:0000313" key="2">
    <source>
        <dbReference type="Proteomes" id="UP001500571"/>
    </source>
</evidence>